<dbReference type="Proteomes" id="UP001285441">
    <property type="component" value="Unassembled WGS sequence"/>
</dbReference>
<reference evidence="1" key="2">
    <citation type="submission" date="2023-06" db="EMBL/GenBank/DDBJ databases">
        <authorList>
            <consortium name="Lawrence Berkeley National Laboratory"/>
            <person name="Haridas S."/>
            <person name="Hensen N."/>
            <person name="Bonometti L."/>
            <person name="Westerberg I."/>
            <person name="Brannstrom I.O."/>
            <person name="Guillou S."/>
            <person name="Cros-Aarteil S."/>
            <person name="Calhoun S."/>
            <person name="Kuo A."/>
            <person name="Mondo S."/>
            <person name="Pangilinan J."/>
            <person name="Riley R."/>
            <person name="LaButti K."/>
            <person name="Andreopoulos B."/>
            <person name="Lipzen A."/>
            <person name="Chen C."/>
            <person name="Yanf M."/>
            <person name="Daum C."/>
            <person name="Ng V."/>
            <person name="Clum A."/>
            <person name="Steindorff A."/>
            <person name="Ohm R."/>
            <person name="Martin F."/>
            <person name="Silar P."/>
            <person name="Natvig D."/>
            <person name="Lalanne C."/>
            <person name="Gautier V."/>
            <person name="Ament-velasquez S.L."/>
            <person name="Kruys A."/>
            <person name="Hutchinson M.I."/>
            <person name="Powell A.J."/>
            <person name="Barry K."/>
            <person name="Miller A.N."/>
            <person name="Grigoriev I.V."/>
            <person name="Debuchy R."/>
            <person name="Gladieux P."/>
            <person name="Thoren M.H."/>
            <person name="Johannesson H."/>
        </authorList>
    </citation>
    <scope>NUCLEOTIDE SEQUENCE</scope>
    <source>
        <strain evidence="1">CBS 232.78</strain>
    </source>
</reference>
<name>A0AAE0K281_9PEZI</name>
<keyword evidence="2" id="KW-1185">Reference proteome</keyword>
<dbReference type="SUPFAM" id="SSF52266">
    <property type="entry name" value="SGNH hydrolase"/>
    <property type="match status" value="1"/>
</dbReference>
<organism evidence="1 2">
    <name type="scientific">Podospora didyma</name>
    <dbReference type="NCBI Taxonomy" id="330526"/>
    <lineage>
        <taxon>Eukaryota</taxon>
        <taxon>Fungi</taxon>
        <taxon>Dikarya</taxon>
        <taxon>Ascomycota</taxon>
        <taxon>Pezizomycotina</taxon>
        <taxon>Sordariomycetes</taxon>
        <taxon>Sordariomycetidae</taxon>
        <taxon>Sordariales</taxon>
        <taxon>Podosporaceae</taxon>
        <taxon>Podospora</taxon>
    </lineage>
</organism>
<dbReference type="GO" id="GO:0016788">
    <property type="term" value="F:hydrolase activity, acting on ester bonds"/>
    <property type="evidence" value="ECO:0007669"/>
    <property type="project" value="InterPro"/>
</dbReference>
<evidence type="ECO:0000313" key="2">
    <source>
        <dbReference type="Proteomes" id="UP001285441"/>
    </source>
</evidence>
<accession>A0AAE0K281</accession>
<reference evidence="1" key="1">
    <citation type="journal article" date="2023" name="Mol. Phylogenet. Evol.">
        <title>Genome-scale phylogeny and comparative genomics of the fungal order Sordariales.</title>
        <authorList>
            <person name="Hensen N."/>
            <person name="Bonometti L."/>
            <person name="Westerberg I."/>
            <person name="Brannstrom I.O."/>
            <person name="Guillou S."/>
            <person name="Cros-Aarteil S."/>
            <person name="Calhoun S."/>
            <person name="Haridas S."/>
            <person name="Kuo A."/>
            <person name="Mondo S."/>
            <person name="Pangilinan J."/>
            <person name="Riley R."/>
            <person name="LaButti K."/>
            <person name="Andreopoulos B."/>
            <person name="Lipzen A."/>
            <person name="Chen C."/>
            <person name="Yan M."/>
            <person name="Daum C."/>
            <person name="Ng V."/>
            <person name="Clum A."/>
            <person name="Steindorff A."/>
            <person name="Ohm R.A."/>
            <person name="Martin F."/>
            <person name="Silar P."/>
            <person name="Natvig D.O."/>
            <person name="Lalanne C."/>
            <person name="Gautier V."/>
            <person name="Ament-Velasquez S.L."/>
            <person name="Kruys A."/>
            <person name="Hutchinson M.I."/>
            <person name="Powell A.J."/>
            <person name="Barry K."/>
            <person name="Miller A.N."/>
            <person name="Grigoriev I.V."/>
            <person name="Debuchy R."/>
            <person name="Gladieux P."/>
            <person name="Hiltunen Thoren M."/>
            <person name="Johannesson H."/>
        </authorList>
    </citation>
    <scope>NUCLEOTIDE SEQUENCE</scope>
    <source>
        <strain evidence="1">CBS 232.78</strain>
    </source>
</reference>
<dbReference type="EMBL" id="JAULSW010000010">
    <property type="protein sequence ID" value="KAK3368297.1"/>
    <property type="molecule type" value="Genomic_DNA"/>
</dbReference>
<gene>
    <name evidence="1" type="ORF">B0H63DRAFT_488208</name>
</gene>
<dbReference type="InterPro" id="IPR036514">
    <property type="entry name" value="SGNH_hydro_sf"/>
</dbReference>
<dbReference type="InterPro" id="IPR037460">
    <property type="entry name" value="SEST-like"/>
</dbReference>
<dbReference type="PANTHER" id="PTHR37981:SF1">
    <property type="entry name" value="SGNH HYDROLASE-TYPE ESTERASE DOMAIN-CONTAINING PROTEIN"/>
    <property type="match status" value="1"/>
</dbReference>
<dbReference type="Gene3D" id="3.40.50.1110">
    <property type="entry name" value="SGNH hydrolase"/>
    <property type="match status" value="1"/>
</dbReference>
<sequence length="294" mass="33257">MKCIFWEDKACAGELERTMSRISSTDLKANLTTSYTQIMNVATVPDFKLYVTGYGRFFNEHADWCSDLNLFPHKIPFWYRAKLTRELRQKCNDMTVKLNERIEEIVNDLNMQYVRAGSAKRIIFVDTDPVYENYRWCDGMKRDTWRDDTYFFNIKSNDYKGDGTLVAQPNTGPIVIDIGGIDIRTCMDDADAADDDGLMLRCVIARQWADSGNDVAQLNVPFPPEEGSASRDTLTVINSGKFTPTPASTDAYAKAFHPKTYPLAKIASRIYQQWLTGHSPGLINQPGSPGSPPF</sequence>
<dbReference type="PANTHER" id="PTHR37981">
    <property type="entry name" value="LIPASE 2"/>
    <property type="match status" value="1"/>
</dbReference>
<dbReference type="GO" id="GO:0006629">
    <property type="term" value="P:lipid metabolic process"/>
    <property type="evidence" value="ECO:0007669"/>
    <property type="project" value="TreeGrafter"/>
</dbReference>
<dbReference type="AlphaFoldDB" id="A0AAE0K281"/>
<proteinExistence type="predicted"/>
<evidence type="ECO:0000313" key="1">
    <source>
        <dbReference type="EMBL" id="KAK3368297.1"/>
    </source>
</evidence>
<comment type="caution">
    <text evidence="1">The sequence shown here is derived from an EMBL/GenBank/DDBJ whole genome shotgun (WGS) entry which is preliminary data.</text>
</comment>
<protein>
    <submittedName>
        <fullName evidence="1">Uncharacterized protein</fullName>
    </submittedName>
</protein>